<keyword evidence="3" id="KW-1185">Reference proteome</keyword>
<organism evidence="2 3">
    <name type="scientific">Methylorubrum thiocyanatum</name>
    <dbReference type="NCBI Taxonomy" id="47958"/>
    <lineage>
        <taxon>Bacteria</taxon>
        <taxon>Pseudomonadati</taxon>
        <taxon>Pseudomonadota</taxon>
        <taxon>Alphaproteobacteria</taxon>
        <taxon>Hyphomicrobiales</taxon>
        <taxon>Methylobacteriaceae</taxon>
        <taxon>Methylorubrum</taxon>
    </lineage>
</organism>
<feature type="region of interest" description="Disordered" evidence="1">
    <location>
        <begin position="158"/>
        <end position="177"/>
    </location>
</feature>
<dbReference type="RefSeq" id="WP_182554396.1">
    <property type="nucleotide sequence ID" value="NZ_BPRF01000012.1"/>
</dbReference>
<gene>
    <name evidence="2" type="ORF">HNR51_001352</name>
</gene>
<proteinExistence type="predicted"/>
<dbReference type="AlphaFoldDB" id="A0AA40V9N0"/>
<reference evidence="2 3" key="1">
    <citation type="submission" date="2020-08" db="EMBL/GenBank/DDBJ databases">
        <title>Genomic Encyclopedia of Type Strains, Phase IV (KMG-IV): sequencing the most valuable type-strain genomes for metagenomic binning, comparative biology and taxonomic classification.</title>
        <authorList>
            <person name="Goeker M."/>
        </authorList>
    </citation>
    <scope>NUCLEOTIDE SEQUENCE [LARGE SCALE GENOMIC DNA]</scope>
    <source>
        <strain evidence="2 3">DSM 11490</strain>
    </source>
</reference>
<accession>A0AA40V9N0</accession>
<evidence type="ECO:0000256" key="1">
    <source>
        <dbReference type="SAM" id="MobiDB-lite"/>
    </source>
</evidence>
<evidence type="ECO:0008006" key="4">
    <source>
        <dbReference type="Google" id="ProtNLM"/>
    </source>
</evidence>
<protein>
    <recommendedName>
        <fullName evidence="4">DUF4276 family protein</fullName>
    </recommendedName>
</protein>
<dbReference type="EMBL" id="JACJIB010000002">
    <property type="protein sequence ID" value="MBA8912284.1"/>
    <property type="molecule type" value="Genomic_DNA"/>
</dbReference>
<sequence length="230" mass="25501">MTAVLLCGEGPHDIGNKDWDKKTGEHTYVEGWMQPLVRKISGPNITFKTKQLRELFLTRRPAALKPIPHGHSDKAAIARLIASTEGCDVVIFMTDADSNDDKERKKKVKEIADGFGLIVNEVEGVPCVPRSASESWLLSDGDAWAQLGLKDKTILPTQSPEELWGNRDDPKGNHPKHAFSRVALSADAEDGRETRMRVCELSSLDKMRKRCPVSLADFADELENCLGIKP</sequence>
<name>A0AA40V9N0_9HYPH</name>
<evidence type="ECO:0000313" key="3">
    <source>
        <dbReference type="Proteomes" id="UP000543554"/>
    </source>
</evidence>
<dbReference type="Proteomes" id="UP000543554">
    <property type="component" value="Unassembled WGS sequence"/>
</dbReference>
<evidence type="ECO:0000313" key="2">
    <source>
        <dbReference type="EMBL" id="MBA8912284.1"/>
    </source>
</evidence>
<comment type="caution">
    <text evidence="2">The sequence shown here is derived from an EMBL/GenBank/DDBJ whole genome shotgun (WGS) entry which is preliminary data.</text>
</comment>